<dbReference type="EMBL" id="JBBYHS010000003">
    <property type="protein sequence ID" value="MEL1252888.1"/>
    <property type="molecule type" value="Genomic_DNA"/>
</dbReference>
<accession>A0ABU9IKC1</accession>
<reference evidence="1 2" key="1">
    <citation type="submission" date="2024-04" db="EMBL/GenBank/DDBJ databases">
        <title>Flavobacterium sp. DGU38 16S ribosomal RNA gene Genome sequencing and assembly.</title>
        <authorList>
            <person name="Park S."/>
        </authorList>
    </citation>
    <scope>NUCLEOTIDE SEQUENCE [LARGE SCALE GENOMIC DNA]</scope>
    <source>
        <strain evidence="1 2">DGU38</strain>
    </source>
</reference>
<evidence type="ECO:0000313" key="2">
    <source>
        <dbReference type="Proteomes" id="UP001485226"/>
    </source>
</evidence>
<dbReference type="Proteomes" id="UP001485226">
    <property type="component" value="Unassembled WGS sequence"/>
</dbReference>
<evidence type="ECO:0000313" key="1">
    <source>
        <dbReference type="EMBL" id="MEL1252888.1"/>
    </source>
</evidence>
<organism evidence="1 2">
    <name type="scientific">Flavobacterium calami</name>
    <dbReference type="NCBI Taxonomy" id="3139144"/>
    <lineage>
        <taxon>Bacteria</taxon>
        <taxon>Pseudomonadati</taxon>
        <taxon>Bacteroidota</taxon>
        <taxon>Flavobacteriia</taxon>
        <taxon>Flavobacteriales</taxon>
        <taxon>Flavobacteriaceae</taxon>
        <taxon>Flavobacterium</taxon>
    </lineage>
</organism>
<protein>
    <submittedName>
        <fullName evidence="1">Uncharacterized protein</fullName>
    </submittedName>
</protein>
<keyword evidence="2" id="KW-1185">Reference proteome</keyword>
<comment type="caution">
    <text evidence="1">The sequence shown here is derived from an EMBL/GenBank/DDBJ whole genome shotgun (WGS) entry which is preliminary data.</text>
</comment>
<name>A0ABU9IKC1_9FLAO</name>
<dbReference type="RefSeq" id="WP_341689645.1">
    <property type="nucleotide sequence ID" value="NZ_JBBYHS010000003.1"/>
</dbReference>
<sequence length="62" mass="7269">MQTLSFFPYNSETTLQINWSYTIVISANNTDFFSSIIKIMPTRNRIDMPYFSNSHEPHYNSG</sequence>
<proteinExistence type="predicted"/>
<gene>
    <name evidence="1" type="ORF">AAEO57_03805</name>
</gene>